<dbReference type="Pfam" id="PF14765">
    <property type="entry name" value="PS-DH"/>
    <property type="match status" value="1"/>
</dbReference>
<sequence length="2932" mass="324671">MARTTINTITWIHLIGRVPLFFCSIAYLAIAAYIAARRGTEDSNKIYRTVFAAAALAIAVDALALALLFRKPLYLPTLILLDVVVCILAGINIPAIALSDHNYADDPNPHLHGWEKIDLVLFDLNIAIIMVLTADSPLNLPAGGGQLDELSAAILNFLPQKPKDTQTDTDEDRAESDGGDVAPVPFPIAIVGMSMRLPGGVNCEKEFWEFLTNKRDGLCRVPDNRYNIDAFYKESTSGGIRTQNGYFLQQDIAHFDAAFFGMSKVEAAKLDPQQRMLMEIAWECMENGGQTQWRGKNIGCYVGVFGEDWLDLSSKDTQANDRYRVIGAGDFALSNRISYEFDLRGPSMTIRTGCSSSLVGLHEACQALYSGECSSALVAGTNLIITPTMTTSMSDNMVISKSGVCRTFDAAADGYGRGEAVNAIYIKPLDAALRDGDPVRAVIRSTAVNCDGKTPSITTPGSQAQERLIRRAYQRAQITDVFNTGFFECHGTGTVVGDTAETSVVAKVFGDHGIHIGAVKANVGHSEGASGITSIIKCALSLERKTILPNVFFKDPNPNIPFEQAKLQVPTKAMPWPIDRYRRVSVNSFGVGGTNAHVTVVFTGQGAQWPGMARELFLGSERFRQDIKMLDRVLQSLESPPKWTIEGELLQCDDPDRLKKADVAQPLCTAVQIGVVNILFEWGVKLSSVIGHSSGEIAAAYASGAIPAEVAIRIAYLRGQTIRSSRSPGAMAAVGLGREQIQPYLREGVVIACENSPQNVTISGDQKAINEVLEEIQASDDIFRRRLAVNVAYHSPHMKDLGESFEKHLSSHMSYNKSMIPLISTVTREVICEPDRLNARYWRQNLESPVLFSSAVQTLTDADKEERLFLEIGPHSALSSPLRQIFSAADNKRLYYVPTLVRRQDQWRCILATAGQLYIHGVAIELAGPLADSGKTLTDLPPYSWEYNERFWSETRLARDWRLREHSHHELLGSRTLESTDIEPMWRNLLSLDSVLWLLDHRLSGEVVFPCAGYVAMVGEAIRQISGSSDYSIRNMFIRTALVLSHEEHDEVEIITSLRPARLADNVDSVWYEFTITAHQDGVWTKHCLGQICAGQDRQHAPIQLSPYSRHVPSDKWYEALEAKGLEYGPRFRGLDSITASPSSPHAAAVLHPIEETCESHYALHPILIDQCLQLLSVAATNGLARRMTRLCIPTAISSLYIADGPGEMSLGVSCDNNVGATMRGNALLVADSRTLLSIQDGVFFSISDTALRDNAPPMACTLHWKPHIDFVTPDKLLPPFPNTPYDKQQIGFFVRSLIIETYHQTRSAAPAKEHLRRYHQWIESQYKLIHDDVSDLLPEMRDKHAADPATRWPEIQRILDVEQRPVLRSLYSLAERTLRHIHEILDDRCSPLELLMGGEGIQEMYKAIAAETHFDAFLALLGHCNPSLRVLEIGGGTGGTTRVALNALISSGKGRLYTTYTFTDISPGFLSQAKEKFAEFRGMEYTTLDISQDPELQGFTPGSFDLIIAANVLHATPRISDTLRNVRRLLAPTGRLLLQELCCEHPLMGYIMGSLPGWWIAEDGRDVPYVSPEKWHDELVHAGFTGADVVRLDFDAPYQFNAHIVSRPCSRLPIKGEIGLLHQGNVPDWALGLGQFLLSRGYVVKLVTLDESPTVADFISLLDLEKPFFDNLSPAKFQQFQRFASHLTKGRSLWLMRSIQLVEADPDPARALTLGVMRTIRQELARGISTVEIEQLDDAAMLRVIEIFEKVKTYDETQDPDLDYEFVLKDDDVYVGRFQWSSLDKVMTSAPKTGSRVLDVGSHGMLDTLNWSLSGRGPCMAEDDVEVDIKCVGLNFKDIMVSMGLMGDTSEMGLEGSGIVRRVGRSVTTLQAGDQVLFAGKGMMATRKIMPVGSCIKIPSDLSLEDAASGPCVFTTVIYSLMYVGQLRKGQSVLIHSACGGVGLAAIQVCQMIGAEIFATVGSSEKKKHLIDNLQIPEDRIFDSRSPSFLPDVMRMTDNRGVDIVLNSLSGELLHASWKCVAPFGKMIELGKRDFLGHGKLDMDLFDGNRTFTGVDLSQLADKSPELFRGMIDDCLQFFEEGKLKPIRPVTTYEATDIVKAFRLMQSGRHMGKIVIRMPEDPSILSVSRMHDKGNLFRDDSSYLLIGGFGGLGRAVATWMIEKGARHLIILSRSGEELPRNRAFIEDLKSQSGCHVVSVTGSVANLTDTQRAVSAATKPIAGVIQMSMVLRDARFENMTFDQWNEVLAPKVQGTWNLHHALDGQALDFFVLFSSLTGIMGFTGQTNYAASNTFLDAVVKYRHSQGLVASVLDIGFMGDVGYISENSPKTLEYARSASSQIVTEQDLLHALELSILSGPLKGPTQLCLGLGTSKSLSECAAQPIWGQDARFLGWQNVLTATEGQTTAKRDELRRLLEDVKRDPSILYKPDTEEKLTYELGKMIASHMSYSEDLELHELANIAVDSLMTIEIRAWLRRYAGLEVSLVEISKSGTVAGLSKITLKMLREKYHSGELEVANVKDVAWGSGEEDESKLCLQDHELGKDIEPLGTQVADWYADSEGRVFMTGATGYLGAFFLALLSGLPQVRQVACLVRAKDVESGVSRIQEALAGYGLPFDFKQKLRIVPGDVRSPTLGLRTEEFDELAQWSSVIFHFASYSNYTLPYSSHREANVLGLVNVLRFANTGRPKPLHYVSSISAYGVVGHLAGQVIPEDQRPVFDLDIVKGHLGYTQSKVVAEHIAWNAISNGLPLTIYRPGFVMGHSVTGAHKQQDFINRLIANCLRIRSYPVAPHARNQFIPVDFVCSSMLRISLSSENLCHAFNLVRPDQTQTVTWEETFEILNQNCTVPLRRVSPEQWIDIFAEHGNEREKAGVSVLKERLDGNLVWWAIDKGTMALYETSNMRRALSQFPEILEVPSMDDLIKTYLPVWMNQK</sequence>
<feature type="domain" description="Carrier" evidence="9">
    <location>
        <begin position="2430"/>
        <end position="2505"/>
    </location>
</feature>
<keyword evidence="5" id="KW-0511">Multifunctional enzyme</keyword>
<evidence type="ECO:0000256" key="6">
    <source>
        <dbReference type="ARBA" id="ARBA00029443"/>
    </source>
</evidence>
<protein>
    <recommendedName>
        <fullName evidence="14">Polyketide synthase</fullName>
    </recommendedName>
</protein>
<dbReference type="SMART" id="SM00825">
    <property type="entry name" value="PKS_KS"/>
    <property type="match status" value="1"/>
</dbReference>
<dbReference type="InterPro" id="IPR029063">
    <property type="entry name" value="SAM-dependent_MTases_sf"/>
</dbReference>
<evidence type="ECO:0000256" key="5">
    <source>
        <dbReference type="ARBA" id="ARBA00023268"/>
    </source>
</evidence>
<dbReference type="InterPro" id="IPR014031">
    <property type="entry name" value="Ketoacyl_synth_C"/>
</dbReference>
<dbReference type="SMART" id="SM00827">
    <property type="entry name" value="PKS_AT"/>
    <property type="match status" value="1"/>
</dbReference>
<accession>A0A8H4HGX7</accession>
<dbReference type="GO" id="GO:0032259">
    <property type="term" value="P:methylation"/>
    <property type="evidence" value="ECO:0007669"/>
    <property type="project" value="UniProtKB-KW"/>
</dbReference>
<keyword evidence="3" id="KW-0489">Methyltransferase</keyword>
<evidence type="ECO:0000259" key="11">
    <source>
        <dbReference type="PROSITE" id="PS52019"/>
    </source>
</evidence>
<dbReference type="PROSITE" id="PS52004">
    <property type="entry name" value="KS3_2"/>
    <property type="match status" value="1"/>
</dbReference>
<keyword evidence="13" id="KW-1185">Reference proteome</keyword>
<dbReference type="InterPro" id="IPR009081">
    <property type="entry name" value="PP-bd_ACP"/>
</dbReference>
<dbReference type="InterPro" id="IPR020841">
    <property type="entry name" value="PKS_Beta-ketoAc_synthase_dom"/>
</dbReference>
<dbReference type="SUPFAM" id="SSF51735">
    <property type="entry name" value="NAD(P)-binding Rossmann-fold domains"/>
    <property type="match status" value="3"/>
</dbReference>
<dbReference type="SMART" id="SM00826">
    <property type="entry name" value="PKS_DH"/>
    <property type="match status" value="1"/>
</dbReference>
<evidence type="ECO:0000256" key="7">
    <source>
        <dbReference type="PROSITE-ProRule" id="PRU01363"/>
    </source>
</evidence>
<dbReference type="InterPro" id="IPR014043">
    <property type="entry name" value="Acyl_transferase_dom"/>
</dbReference>
<evidence type="ECO:0000256" key="1">
    <source>
        <dbReference type="ARBA" id="ARBA00022450"/>
    </source>
</evidence>
<dbReference type="PROSITE" id="PS50075">
    <property type="entry name" value="CARRIER"/>
    <property type="match status" value="1"/>
</dbReference>
<dbReference type="SUPFAM" id="SSF55048">
    <property type="entry name" value="Probable ACP-binding domain of malonyl-CoA ACP transacylase"/>
    <property type="match status" value="1"/>
</dbReference>
<dbReference type="CDD" id="cd02440">
    <property type="entry name" value="AdoMet_MTases"/>
    <property type="match status" value="1"/>
</dbReference>
<dbReference type="PROSITE" id="PS52019">
    <property type="entry name" value="PKS_MFAS_DH"/>
    <property type="match status" value="1"/>
</dbReference>
<dbReference type="FunFam" id="3.40.50.720:FF:000209">
    <property type="entry name" value="Polyketide synthase Pks12"/>
    <property type="match status" value="1"/>
</dbReference>
<keyword evidence="8" id="KW-0472">Membrane</keyword>
<dbReference type="PANTHER" id="PTHR43775:SF49">
    <property type="entry name" value="SYNTHASE, PUTATIVE (JCVI)-RELATED"/>
    <property type="match status" value="1"/>
</dbReference>
<keyword evidence="8" id="KW-0812">Transmembrane</keyword>
<dbReference type="InterPro" id="IPR042104">
    <property type="entry name" value="PKS_dehydratase_sf"/>
</dbReference>
<dbReference type="InterPro" id="IPR010080">
    <property type="entry name" value="Thioester_reductase-like_dom"/>
</dbReference>
<dbReference type="InterPro" id="IPR050091">
    <property type="entry name" value="PKS_NRPS_Biosynth_Enz"/>
</dbReference>
<dbReference type="GO" id="GO:0044550">
    <property type="term" value="P:secondary metabolite biosynthetic process"/>
    <property type="evidence" value="ECO:0007669"/>
    <property type="project" value="TreeGrafter"/>
</dbReference>
<dbReference type="Gene3D" id="3.40.50.150">
    <property type="entry name" value="Vaccinia Virus protein VP39"/>
    <property type="match status" value="1"/>
</dbReference>
<dbReference type="InterPro" id="IPR032821">
    <property type="entry name" value="PKS_assoc"/>
</dbReference>
<dbReference type="CDD" id="cd05195">
    <property type="entry name" value="enoyl_red"/>
    <property type="match status" value="1"/>
</dbReference>
<dbReference type="Pfam" id="PF16197">
    <property type="entry name" value="KAsynt_C_assoc"/>
    <property type="match status" value="1"/>
</dbReference>
<comment type="caution">
    <text evidence="12">The sequence shown here is derived from an EMBL/GenBank/DDBJ whole genome shotgun (WGS) entry which is preliminary data.</text>
</comment>
<dbReference type="InterPro" id="IPR020807">
    <property type="entry name" value="PKS_DH"/>
</dbReference>
<dbReference type="SUPFAM" id="SSF52151">
    <property type="entry name" value="FabD/lysophospholipase-like"/>
    <property type="match status" value="1"/>
</dbReference>
<comment type="similarity">
    <text evidence="6">In the C-terminal section; belongs to the NRP synthetase family.</text>
</comment>
<evidence type="ECO:0000256" key="8">
    <source>
        <dbReference type="SAM" id="Phobius"/>
    </source>
</evidence>
<dbReference type="InterPro" id="IPR013120">
    <property type="entry name" value="FAR_NAD-bd"/>
</dbReference>
<evidence type="ECO:0000256" key="2">
    <source>
        <dbReference type="ARBA" id="ARBA00022553"/>
    </source>
</evidence>
<dbReference type="PANTHER" id="PTHR43775">
    <property type="entry name" value="FATTY ACID SYNTHASE"/>
    <property type="match status" value="1"/>
</dbReference>
<dbReference type="Pfam" id="PF08242">
    <property type="entry name" value="Methyltransf_12"/>
    <property type="match status" value="1"/>
</dbReference>
<dbReference type="Gene3D" id="3.10.129.110">
    <property type="entry name" value="Polyketide synthase dehydratase"/>
    <property type="match status" value="1"/>
</dbReference>
<dbReference type="SMART" id="SM00822">
    <property type="entry name" value="PKS_KR"/>
    <property type="match status" value="1"/>
</dbReference>
<dbReference type="InterPro" id="IPR016036">
    <property type="entry name" value="Malonyl_transacylase_ACP-bd"/>
</dbReference>
<feature type="domain" description="PKS/mFAS DH" evidence="11">
    <location>
        <begin position="969"/>
        <end position="1261"/>
    </location>
</feature>
<dbReference type="Pfam" id="PF08659">
    <property type="entry name" value="KR"/>
    <property type="match status" value="1"/>
</dbReference>
<organism evidence="12 13">
    <name type="scientific">Aspergillus fumigatiaffinis</name>
    <dbReference type="NCBI Taxonomy" id="340414"/>
    <lineage>
        <taxon>Eukaryota</taxon>
        <taxon>Fungi</taxon>
        <taxon>Dikarya</taxon>
        <taxon>Ascomycota</taxon>
        <taxon>Pezizomycotina</taxon>
        <taxon>Eurotiomycetes</taxon>
        <taxon>Eurotiomycetidae</taxon>
        <taxon>Eurotiales</taxon>
        <taxon>Aspergillaceae</taxon>
        <taxon>Aspergillus</taxon>
        <taxon>Aspergillus subgen. Fumigati</taxon>
    </lineage>
</organism>
<dbReference type="Pfam" id="PF07993">
    <property type="entry name" value="NAD_binding_4"/>
    <property type="match status" value="1"/>
</dbReference>
<dbReference type="Pfam" id="PF00109">
    <property type="entry name" value="ketoacyl-synt"/>
    <property type="match status" value="1"/>
</dbReference>
<dbReference type="InterPro" id="IPR013968">
    <property type="entry name" value="PKS_KR"/>
</dbReference>
<dbReference type="Pfam" id="PF21089">
    <property type="entry name" value="PKS_DH_N"/>
    <property type="match status" value="1"/>
</dbReference>
<proteinExistence type="inferred from homology"/>
<dbReference type="GO" id="GO:0004312">
    <property type="term" value="F:fatty acid synthase activity"/>
    <property type="evidence" value="ECO:0007669"/>
    <property type="project" value="TreeGrafter"/>
</dbReference>
<dbReference type="Pfam" id="PF02801">
    <property type="entry name" value="Ketoacyl-synt_C"/>
    <property type="match status" value="1"/>
</dbReference>
<dbReference type="Gene3D" id="3.40.50.720">
    <property type="entry name" value="NAD(P)-binding Rossmann-like Domain"/>
    <property type="match status" value="3"/>
</dbReference>
<dbReference type="InterPro" id="IPR013217">
    <property type="entry name" value="Methyltransf_12"/>
</dbReference>
<gene>
    <name evidence="12" type="ORF">CNMCM6805_009286</name>
</gene>
<feature type="active site" description="Proton acceptor; for dehydratase activity" evidence="7">
    <location>
        <position position="1001"/>
    </location>
</feature>
<dbReference type="SMART" id="SM00829">
    <property type="entry name" value="PKS_ER"/>
    <property type="match status" value="1"/>
</dbReference>
<feature type="active site" description="Proton donor; for dehydratase activity" evidence="7">
    <location>
        <position position="1170"/>
    </location>
</feature>
<keyword evidence="2" id="KW-0597">Phosphoprotein</keyword>
<dbReference type="InterPro" id="IPR049551">
    <property type="entry name" value="PKS_DH_C"/>
</dbReference>
<evidence type="ECO:0000259" key="9">
    <source>
        <dbReference type="PROSITE" id="PS50075"/>
    </source>
</evidence>
<keyword evidence="1" id="KW-0596">Phosphopantetheine</keyword>
<dbReference type="InterPro" id="IPR036291">
    <property type="entry name" value="NAD(P)-bd_dom_sf"/>
</dbReference>
<dbReference type="InterPro" id="IPR014030">
    <property type="entry name" value="Ketoacyl_synth_N"/>
</dbReference>
<dbReference type="GO" id="GO:0006633">
    <property type="term" value="P:fatty acid biosynthetic process"/>
    <property type="evidence" value="ECO:0007669"/>
    <property type="project" value="TreeGrafter"/>
</dbReference>
<dbReference type="InterPro" id="IPR001227">
    <property type="entry name" value="Ac_transferase_dom_sf"/>
</dbReference>
<evidence type="ECO:0000313" key="13">
    <source>
        <dbReference type="Proteomes" id="UP000653565"/>
    </source>
</evidence>
<dbReference type="Proteomes" id="UP000653565">
    <property type="component" value="Unassembled WGS sequence"/>
</dbReference>
<dbReference type="GO" id="GO:0016491">
    <property type="term" value="F:oxidoreductase activity"/>
    <property type="evidence" value="ECO:0007669"/>
    <property type="project" value="InterPro"/>
</dbReference>
<dbReference type="Pfam" id="PF13602">
    <property type="entry name" value="ADH_zinc_N_2"/>
    <property type="match status" value="1"/>
</dbReference>
<dbReference type="EMBL" id="JAAAPX010000007">
    <property type="protein sequence ID" value="KAF4244284.1"/>
    <property type="molecule type" value="Genomic_DNA"/>
</dbReference>
<feature type="region of interest" description="N-terminal hotdog fold" evidence="7">
    <location>
        <begin position="969"/>
        <end position="1099"/>
    </location>
</feature>
<feature type="domain" description="Ketosynthase family 3 (KS3)" evidence="10">
    <location>
        <begin position="185"/>
        <end position="602"/>
    </location>
</feature>
<keyword evidence="8" id="KW-1133">Transmembrane helix</keyword>
<dbReference type="InterPro" id="IPR011032">
    <property type="entry name" value="GroES-like_sf"/>
</dbReference>
<dbReference type="InterPro" id="IPR049552">
    <property type="entry name" value="PKS_DH_N"/>
</dbReference>
<dbReference type="Gene3D" id="3.40.366.10">
    <property type="entry name" value="Malonyl-Coenzyme A Acyl Carrier Protein, domain 2"/>
    <property type="match status" value="1"/>
</dbReference>
<dbReference type="InterPro" id="IPR013154">
    <property type="entry name" value="ADH-like_N"/>
</dbReference>
<dbReference type="InterPro" id="IPR016039">
    <property type="entry name" value="Thiolase-like"/>
</dbReference>
<evidence type="ECO:0000256" key="3">
    <source>
        <dbReference type="ARBA" id="ARBA00022603"/>
    </source>
</evidence>
<feature type="region of interest" description="C-terminal hotdog fold" evidence="7">
    <location>
        <begin position="1109"/>
        <end position="1261"/>
    </location>
</feature>
<dbReference type="SUPFAM" id="SSF53901">
    <property type="entry name" value="Thiolase-like"/>
    <property type="match status" value="1"/>
</dbReference>
<feature type="transmembrane region" description="Helical" evidence="8">
    <location>
        <begin position="46"/>
        <end position="69"/>
    </location>
</feature>
<keyword evidence="4" id="KW-0808">Transferase</keyword>
<dbReference type="NCBIfam" id="TIGR01746">
    <property type="entry name" value="Thioester-redct"/>
    <property type="match status" value="1"/>
</dbReference>
<name>A0A8H4HGX7_9EURO</name>
<dbReference type="Gene3D" id="3.90.180.10">
    <property type="entry name" value="Medium-chain alcohol dehydrogenases, catalytic domain"/>
    <property type="match status" value="1"/>
</dbReference>
<evidence type="ECO:0000256" key="4">
    <source>
        <dbReference type="ARBA" id="ARBA00022679"/>
    </source>
</evidence>
<dbReference type="Gene3D" id="3.40.47.10">
    <property type="match status" value="1"/>
</dbReference>
<dbReference type="Pfam" id="PF00698">
    <property type="entry name" value="Acyl_transf_1"/>
    <property type="match status" value="1"/>
</dbReference>
<dbReference type="GO" id="GO:0008168">
    <property type="term" value="F:methyltransferase activity"/>
    <property type="evidence" value="ECO:0007669"/>
    <property type="project" value="UniProtKB-KW"/>
</dbReference>
<dbReference type="InterPro" id="IPR020843">
    <property type="entry name" value="ER"/>
</dbReference>
<dbReference type="SUPFAM" id="SSF53335">
    <property type="entry name" value="S-adenosyl-L-methionine-dependent methyltransferases"/>
    <property type="match status" value="1"/>
</dbReference>
<evidence type="ECO:0000313" key="12">
    <source>
        <dbReference type="EMBL" id="KAF4244284.1"/>
    </source>
</evidence>
<evidence type="ECO:0008006" key="14">
    <source>
        <dbReference type="Google" id="ProtNLM"/>
    </source>
</evidence>
<feature type="transmembrane region" description="Helical" evidence="8">
    <location>
        <begin position="75"/>
        <end position="98"/>
    </location>
</feature>
<dbReference type="GO" id="GO:1901336">
    <property type="term" value="P:lactone biosynthetic process"/>
    <property type="evidence" value="ECO:0007669"/>
    <property type="project" value="UniProtKB-ARBA"/>
</dbReference>
<reference evidence="12" key="2">
    <citation type="submission" date="2020-04" db="EMBL/GenBank/DDBJ databases">
        <authorList>
            <person name="Santos R.A.C."/>
            <person name="Steenwyk J.L."/>
            <person name="Rivero-Menendez O."/>
            <person name="Mead M.E."/>
            <person name="Silva L.P."/>
            <person name="Bastos R.W."/>
            <person name="Alastruey-Izquierdo A."/>
            <person name="Goldman G.H."/>
            <person name="Rokas A."/>
        </authorList>
    </citation>
    <scope>NUCLEOTIDE SEQUENCE</scope>
    <source>
        <strain evidence="12">CNM-CM6805</strain>
    </source>
</reference>
<dbReference type="InterPro" id="IPR057326">
    <property type="entry name" value="KR_dom"/>
</dbReference>
<evidence type="ECO:0000259" key="10">
    <source>
        <dbReference type="PROSITE" id="PS52004"/>
    </source>
</evidence>
<reference evidence="12" key="1">
    <citation type="journal article" date="2020" name="bioRxiv">
        <title>Genomic and phenotypic heterogeneity of clinical isolates of the human pathogens Aspergillus fumigatus, Aspergillus lentulus and Aspergillus fumigatiaffinis.</title>
        <authorList>
            <person name="dos Santos R.A.C."/>
            <person name="Steenwyk J.L."/>
            <person name="Rivero-Menendez O."/>
            <person name="Mead M.E."/>
            <person name="Silva L.P."/>
            <person name="Bastos R.W."/>
            <person name="Alastruey-Izquierdo A."/>
            <person name="Goldman G.H."/>
            <person name="Rokas A."/>
        </authorList>
    </citation>
    <scope>NUCLEOTIDE SEQUENCE</scope>
    <source>
        <strain evidence="12">CNM-CM6805</strain>
    </source>
</reference>
<dbReference type="Pfam" id="PF08240">
    <property type="entry name" value="ADH_N"/>
    <property type="match status" value="1"/>
</dbReference>
<feature type="transmembrane region" description="Helical" evidence="8">
    <location>
        <begin position="12"/>
        <end position="34"/>
    </location>
</feature>
<dbReference type="CDD" id="cd05274">
    <property type="entry name" value="KR_FAS_SDR_x"/>
    <property type="match status" value="1"/>
</dbReference>
<dbReference type="CDD" id="cd00833">
    <property type="entry name" value="PKS"/>
    <property type="match status" value="1"/>
</dbReference>
<dbReference type="SUPFAM" id="SSF50129">
    <property type="entry name" value="GroES-like"/>
    <property type="match status" value="1"/>
</dbReference>
<dbReference type="InterPro" id="IPR016035">
    <property type="entry name" value="Acyl_Trfase/lysoPLipase"/>
</dbReference>
<dbReference type="InterPro" id="IPR049900">
    <property type="entry name" value="PKS_mFAS_DH"/>
</dbReference>